<proteinExistence type="predicted"/>
<protein>
    <submittedName>
        <fullName evidence="2">Uncharacterized protein</fullName>
    </submittedName>
</protein>
<dbReference type="Proteomes" id="UP000887580">
    <property type="component" value="Unplaced"/>
</dbReference>
<accession>A0AC35GQE6</accession>
<name>A0AC35GQE6_9BILA</name>
<sequence length="205" mass="23535">MEKSACCFCKKTTHVTDYCRDFDNLRSRYSEILKRGQEKCLCPEYVPKSKETTICKCGTICTVCFQHHHVFLCPKRDPEHPSNPILMPEPFSFLSVPSLFTKRFFELCNPCDQSKLQKCNKYFIKLQSIPLKFEPDYSRGKILSPNLVLNNFGPFIKQYPRPLQIQIHFFPSGQSESFLQSIQSGLCGRKRTRPGGGVVHGLSLS</sequence>
<organism evidence="1 2">
    <name type="scientific">Panagrolaimus sp. PS1159</name>
    <dbReference type="NCBI Taxonomy" id="55785"/>
    <lineage>
        <taxon>Eukaryota</taxon>
        <taxon>Metazoa</taxon>
        <taxon>Ecdysozoa</taxon>
        <taxon>Nematoda</taxon>
        <taxon>Chromadorea</taxon>
        <taxon>Rhabditida</taxon>
        <taxon>Tylenchina</taxon>
        <taxon>Panagrolaimomorpha</taxon>
        <taxon>Panagrolaimoidea</taxon>
        <taxon>Panagrolaimidae</taxon>
        <taxon>Panagrolaimus</taxon>
    </lineage>
</organism>
<dbReference type="WBParaSite" id="PS1159_v2.g7694.t1">
    <property type="protein sequence ID" value="PS1159_v2.g7694.t1"/>
    <property type="gene ID" value="PS1159_v2.g7694"/>
</dbReference>
<reference evidence="2" key="1">
    <citation type="submission" date="2022-11" db="UniProtKB">
        <authorList>
            <consortium name="WormBaseParasite"/>
        </authorList>
    </citation>
    <scope>IDENTIFICATION</scope>
</reference>
<evidence type="ECO:0000313" key="1">
    <source>
        <dbReference type="Proteomes" id="UP000887580"/>
    </source>
</evidence>
<evidence type="ECO:0000313" key="2">
    <source>
        <dbReference type="WBParaSite" id="PS1159_v2.g7694.t1"/>
    </source>
</evidence>